<reference evidence="1" key="1">
    <citation type="submission" date="2021-05" db="EMBL/GenBank/DDBJ databases">
        <authorList>
            <person name="Stam R."/>
        </authorList>
    </citation>
    <scope>NUCLEOTIDE SEQUENCE</scope>
    <source>
        <strain evidence="1">CS162</strain>
    </source>
</reference>
<dbReference type="Proteomes" id="UP000676310">
    <property type="component" value="Unassembled WGS sequence"/>
</dbReference>
<gene>
    <name evidence="1" type="ORF">ALTATR162_LOCUS10933</name>
</gene>
<dbReference type="GeneID" id="67011149"/>
<protein>
    <submittedName>
        <fullName evidence="1">Uncharacterized protein</fullName>
    </submittedName>
</protein>
<evidence type="ECO:0000313" key="1">
    <source>
        <dbReference type="EMBL" id="CAG5184146.1"/>
    </source>
</evidence>
<sequence length="227" mass="25340">MLFQRGRGHSRNDEKPRHPWLRKLCQSNVLIYLVLSSSVVNVLQALLIGLSSPWVKQHLASAYNSHDGSVYRESINTIEKSLYPPTLYDDALVLQTVENVIDAYDPGNSIAALPREGLLPSQPFPWDTSKEVYAYHGYHSLHSVQVIYRMLRELAGDEAINGHALHSLVVLWEDALCTVDTTPRSVNSVMLLNDTAVAEAGQVRYVCEDPVLESFIACIPTGTDFAY</sequence>
<name>A0A8J2IAE4_9PLEO</name>
<dbReference type="RefSeq" id="XP_043174508.1">
    <property type="nucleotide sequence ID" value="XM_043318573.1"/>
</dbReference>
<accession>A0A8J2IAE4</accession>
<dbReference type="OrthoDB" id="3687641at2759"/>
<organism evidence="1 2">
    <name type="scientific">Alternaria atra</name>
    <dbReference type="NCBI Taxonomy" id="119953"/>
    <lineage>
        <taxon>Eukaryota</taxon>
        <taxon>Fungi</taxon>
        <taxon>Dikarya</taxon>
        <taxon>Ascomycota</taxon>
        <taxon>Pezizomycotina</taxon>
        <taxon>Dothideomycetes</taxon>
        <taxon>Pleosporomycetidae</taxon>
        <taxon>Pleosporales</taxon>
        <taxon>Pleosporineae</taxon>
        <taxon>Pleosporaceae</taxon>
        <taxon>Alternaria</taxon>
        <taxon>Alternaria sect. Ulocladioides</taxon>
    </lineage>
</organism>
<comment type="caution">
    <text evidence="1">The sequence shown here is derived from an EMBL/GenBank/DDBJ whole genome shotgun (WGS) entry which is preliminary data.</text>
</comment>
<dbReference type="AlphaFoldDB" id="A0A8J2IAE4"/>
<keyword evidence="2" id="KW-1185">Reference proteome</keyword>
<dbReference type="EMBL" id="CAJRGZ010000029">
    <property type="protein sequence ID" value="CAG5184146.1"/>
    <property type="molecule type" value="Genomic_DNA"/>
</dbReference>
<proteinExistence type="predicted"/>
<evidence type="ECO:0000313" key="2">
    <source>
        <dbReference type="Proteomes" id="UP000676310"/>
    </source>
</evidence>